<reference evidence="3" key="1">
    <citation type="submission" date="2015-07" db="EMBL/GenBank/DDBJ databases">
        <authorList>
            <person name="Teixeira M.M."/>
            <person name="Souza R.C."/>
            <person name="Almeida L.G."/>
            <person name="Vicente V.A."/>
            <person name="de Hoog S."/>
            <person name="Bocca A.L."/>
            <person name="de Almeida S.R."/>
            <person name="Vasconcelos A.T."/>
            <person name="Felipe M.S."/>
        </authorList>
    </citation>
    <scope>NUCLEOTIDE SEQUENCE [LARGE SCALE GENOMIC DNA]</scope>
    <source>
        <strain evidence="3">KSF</strain>
    </source>
</reference>
<organism evidence="2 3">
    <name type="scientific">Cladophialophora carrionii</name>
    <dbReference type="NCBI Taxonomy" id="86049"/>
    <lineage>
        <taxon>Eukaryota</taxon>
        <taxon>Fungi</taxon>
        <taxon>Dikarya</taxon>
        <taxon>Ascomycota</taxon>
        <taxon>Pezizomycotina</taxon>
        <taxon>Eurotiomycetes</taxon>
        <taxon>Chaetothyriomycetidae</taxon>
        <taxon>Chaetothyriales</taxon>
        <taxon>Herpotrichiellaceae</taxon>
        <taxon>Cladophialophora</taxon>
    </lineage>
</organism>
<gene>
    <name evidence="2" type="ORF">CLCR_09281</name>
</gene>
<sequence>MEPADDKVQSDQFQESGDCGETGMTLGDLVERAQQRPFPSLLEVLGQTQVAATNLRHALTGVCLRAAVARQTSTLASELTRGVDLQWSWPKQTSQPSRDLANWMYVKCRAPDSREDEKMEKNSR</sequence>
<keyword evidence="3" id="KW-1185">Reference proteome</keyword>
<dbReference type="EMBL" id="LGRB01000009">
    <property type="protein sequence ID" value="OCT51654.1"/>
    <property type="molecule type" value="Genomic_DNA"/>
</dbReference>
<comment type="caution">
    <text evidence="2">The sequence shown here is derived from an EMBL/GenBank/DDBJ whole genome shotgun (WGS) entry which is preliminary data.</text>
</comment>
<name>A0A1C1CT33_9EURO</name>
<evidence type="ECO:0000256" key="1">
    <source>
        <dbReference type="SAM" id="MobiDB-lite"/>
    </source>
</evidence>
<accession>A0A1C1CT33</accession>
<dbReference type="VEuPathDB" id="FungiDB:CLCR_09281"/>
<feature type="region of interest" description="Disordered" evidence="1">
    <location>
        <begin position="1"/>
        <end position="28"/>
    </location>
</feature>
<evidence type="ECO:0000313" key="2">
    <source>
        <dbReference type="EMBL" id="OCT51654.1"/>
    </source>
</evidence>
<proteinExistence type="predicted"/>
<dbReference type="Proteomes" id="UP000094526">
    <property type="component" value="Unassembled WGS sequence"/>
</dbReference>
<evidence type="ECO:0000313" key="3">
    <source>
        <dbReference type="Proteomes" id="UP000094526"/>
    </source>
</evidence>
<dbReference type="AlphaFoldDB" id="A0A1C1CT33"/>
<protein>
    <submittedName>
        <fullName evidence="2">Uncharacterized protein</fullName>
    </submittedName>
</protein>